<reference evidence="2" key="1">
    <citation type="submission" date="2016-10" db="EMBL/GenBank/DDBJ databases">
        <authorList>
            <person name="Varghese N."/>
            <person name="Submissions S."/>
        </authorList>
    </citation>
    <scope>NUCLEOTIDE SEQUENCE [LARGE SCALE GENOMIC DNA]</scope>
    <source>
        <strain evidence="2">YR281</strain>
    </source>
</reference>
<evidence type="ECO:0000313" key="3">
    <source>
        <dbReference type="Proteomes" id="UP000198900"/>
    </source>
</evidence>
<dbReference type="RefSeq" id="WP_244186721.1">
    <property type="nucleotide sequence ID" value="NZ_FNDI01000019.1"/>
</dbReference>
<evidence type="ECO:0000256" key="1">
    <source>
        <dbReference type="ARBA" id="ARBA00022801"/>
    </source>
</evidence>
<dbReference type="Pfam" id="PF13279">
    <property type="entry name" value="4HBT_2"/>
    <property type="match status" value="1"/>
</dbReference>
<dbReference type="EMBL" id="FNDI01000019">
    <property type="protein sequence ID" value="SDI56854.1"/>
    <property type="molecule type" value="Genomic_DNA"/>
</dbReference>
<dbReference type="Proteomes" id="UP000198900">
    <property type="component" value="Unassembled WGS sequence"/>
</dbReference>
<gene>
    <name evidence="2" type="ORF">SAMN04487926_11994</name>
</gene>
<evidence type="ECO:0000313" key="2">
    <source>
        <dbReference type="EMBL" id="SDI56854.1"/>
    </source>
</evidence>
<dbReference type="GO" id="GO:0047617">
    <property type="term" value="F:fatty acyl-CoA hydrolase activity"/>
    <property type="evidence" value="ECO:0007669"/>
    <property type="project" value="TreeGrafter"/>
</dbReference>
<dbReference type="CDD" id="cd00586">
    <property type="entry name" value="4HBT"/>
    <property type="match status" value="1"/>
</dbReference>
<accession>A0A7Z7BBG1</accession>
<dbReference type="InterPro" id="IPR050563">
    <property type="entry name" value="4-hydroxybenzoyl-CoA_TE"/>
</dbReference>
<dbReference type="PANTHER" id="PTHR31793:SF37">
    <property type="entry name" value="ACYL-COA THIOESTER HYDROLASE YBGC"/>
    <property type="match status" value="1"/>
</dbReference>
<dbReference type="PANTHER" id="PTHR31793">
    <property type="entry name" value="4-HYDROXYBENZOYL-COA THIOESTERASE FAMILY MEMBER"/>
    <property type="match status" value="1"/>
</dbReference>
<keyword evidence="3" id="KW-1185">Reference proteome</keyword>
<comment type="caution">
    <text evidence="2">The sequence shown here is derived from an EMBL/GenBank/DDBJ whole genome shotgun (WGS) entry which is preliminary data.</text>
</comment>
<sequence>MNSPILSTESLISVDPVTIRRRVKWGECDPAGVVYTVTFSEYVISAAEIFYGVLFDCPPQKAKQTEGFGTPTRALQFDFKRSLWPDEEFEIVVTVGDVRRRSYVLNMAARTLEREPVFTAELTPVCVARDERRSIDIPDNIRRALLKYQDQ</sequence>
<dbReference type="AlphaFoldDB" id="A0A7Z7BBG1"/>
<name>A0A7Z7BBG1_9BURK</name>
<organism evidence="2 3">
    <name type="scientific">Paraburkholderia steynii</name>
    <dbReference type="NCBI Taxonomy" id="1245441"/>
    <lineage>
        <taxon>Bacteria</taxon>
        <taxon>Pseudomonadati</taxon>
        <taxon>Pseudomonadota</taxon>
        <taxon>Betaproteobacteria</taxon>
        <taxon>Burkholderiales</taxon>
        <taxon>Burkholderiaceae</taxon>
        <taxon>Paraburkholderia</taxon>
    </lineage>
</organism>
<protein>
    <submittedName>
        <fullName evidence="2">Acyl-CoA thioester hydrolase</fullName>
    </submittedName>
</protein>
<keyword evidence="1 2" id="KW-0378">Hydrolase</keyword>
<dbReference type="SUPFAM" id="SSF54637">
    <property type="entry name" value="Thioesterase/thiol ester dehydrase-isomerase"/>
    <property type="match status" value="1"/>
</dbReference>
<dbReference type="Gene3D" id="3.10.129.10">
    <property type="entry name" value="Hotdog Thioesterase"/>
    <property type="match status" value="1"/>
</dbReference>
<dbReference type="InterPro" id="IPR029069">
    <property type="entry name" value="HotDog_dom_sf"/>
</dbReference>
<proteinExistence type="predicted"/>